<keyword evidence="4" id="KW-1003">Cell membrane</keyword>
<name>A0A9W6DH06_9FIRM</name>
<dbReference type="GO" id="GO:0015297">
    <property type="term" value="F:antiporter activity"/>
    <property type="evidence" value="ECO:0007669"/>
    <property type="project" value="UniProtKB-KW"/>
</dbReference>
<protein>
    <submittedName>
        <fullName evidence="9">Uncharacterized protein</fullName>
    </submittedName>
</protein>
<proteinExistence type="inferred from homology"/>
<dbReference type="EMBL" id="BRLB01000027">
    <property type="protein sequence ID" value="GKX32175.1"/>
    <property type="molecule type" value="Genomic_DNA"/>
</dbReference>
<dbReference type="InterPro" id="IPR002758">
    <property type="entry name" value="Cation_antiport_E"/>
</dbReference>
<keyword evidence="5 8" id="KW-0812">Transmembrane</keyword>
<evidence type="ECO:0000256" key="4">
    <source>
        <dbReference type="ARBA" id="ARBA00022475"/>
    </source>
</evidence>
<organism evidence="9 10">
    <name type="scientific">Vallitalea longa</name>
    <dbReference type="NCBI Taxonomy" id="2936439"/>
    <lineage>
        <taxon>Bacteria</taxon>
        <taxon>Bacillati</taxon>
        <taxon>Bacillota</taxon>
        <taxon>Clostridia</taxon>
        <taxon>Lachnospirales</taxon>
        <taxon>Vallitaleaceae</taxon>
        <taxon>Vallitalea</taxon>
    </lineage>
</organism>
<accession>A0A9W6DH06</accession>
<keyword evidence="7 8" id="KW-0472">Membrane</keyword>
<reference evidence="9" key="1">
    <citation type="submission" date="2022-06" db="EMBL/GenBank/DDBJ databases">
        <title>Vallitalea longa sp. nov., an anaerobic bacterium isolated from marine sediment.</title>
        <authorList>
            <person name="Hirano S."/>
            <person name="Terahara T."/>
            <person name="Mori K."/>
            <person name="Hamada M."/>
            <person name="Matsumoto R."/>
            <person name="Kobayashi T."/>
        </authorList>
    </citation>
    <scope>NUCLEOTIDE SEQUENCE</scope>
    <source>
        <strain evidence="9">SH18-1</strain>
    </source>
</reference>
<comment type="subcellular location">
    <subcellularLocation>
        <location evidence="1">Cell membrane</location>
        <topology evidence="1">Multi-pass membrane protein</topology>
    </subcellularLocation>
</comment>
<dbReference type="PANTHER" id="PTHR34584">
    <property type="entry name" value="NA(+)/H(+) ANTIPORTER SUBUNIT E1"/>
    <property type="match status" value="1"/>
</dbReference>
<keyword evidence="3" id="KW-0813">Transport</keyword>
<evidence type="ECO:0000256" key="3">
    <source>
        <dbReference type="ARBA" id="ARBA00022449"/>
    </source>
</evidence>
<keyword evidence="3" id="KW-0050">Antiport</keyword>
<dbReference type="Proteomes" id="UP001144256">
    <property type="component" value="Unassembled WGS sequence"/>
</dbReference>
<comment type="similarity">
    <text evidence="2">Belongs to the CPA3 antiporters (TC 2.A.63) subunit E family.</text>
</comment>
<sequence>MKYIINHKIFTLFLTFIWCILCGSFSIHAIIIGLVISSIAIFLGCHIPGGAQYLHSLNVSFFNFLKFMFILFIDIYISTFKMFKLIFTSNINPRLVPIKTSLNNDWSIFFLANAITLTPGTVTVNRKGNKLLILTTYPEESNKIVNQSLVNALSKGVKH</sequence>
<evidence type="ECO:0000256" key="8">
    <source>
        <dbReference type="SAM" id="Phobius"/>
    </source>
</evidence>
<evidence type="ECO:0000256" key="7">
    <source>
        <dbReference type="ARBA" id="ARBA00023136"/>
    </source>
</evidence>
<dbReference type="RefSeq" id="WP_281819607.1">
    <property type="nucleotide sequence ID" value="NZ_BRLB01000027.1"/>
</dbReference>
<evidence type="ECO:0000256" key="5">
    <source>
        <dbReference type="ARBA" id="ARBA00022692"/>
    </source>
</evidence>
<dbReference type="PANTHER" id="PTHR34584:SF1">
    <property type="entry name" value="NA(+)_H(+) ANTIPORTER SUBUNIT E1"/>
    <property type="match status" value="1"/>
</dbReference>
<evidence type="ECO:0000313" key="9">
    <source>
        <dbReference type="EMBL" id="GKX32175.1"/>
    </source>
</evidence>
<dbReference type="GO" id="GO:0005886">
    <property type="term" value="C:plasma membrane"/>
    <property type="evidence" value="ECO:0007669"/>
    <property type="project" value="UniProtKB-SubCell"/>
</dbReference>
<keyword evidence="6 8" id="KW-1133">Transmembrane helix</keyword>
<evidence type="ECO:0000256" key="1">
    <source>
        <dbReference type="ARBA" id="ARBA00004651"/>
    </source>
</evidence>
<comment type="caution">
    <text evidence="9">The sequence shown here is derived from an EMBL/GenBank/DDBJ whole genome shotgun (WGS) entry which is preliminary data.</text>
</comment>
<evidence type="ECO:0000313" key="10">
    <source>
        <dbReference type="Proteomes" id="UP001144256"/>
    </source>
</evidence>
<feature type="transmembrane region" description="Helical" evidence="8">
    <location>
        <begin position="55"/>
        <end position="77"/>
    </location>
</feature>
<evidence type="ECO:0000256" key="2">
    <source>
        <dbReference type="ARBA" id="ARBA00006228"/>
    </source>
</evidence>
<keyword evidence="10" id="KW-1185">Reference proteome</keyword>
<feature type="transmembrane region" description="Helical" evidence="8">
    <location>
        <begin position="12"/>
        <end position="43"/>
    </location>
</feature>
<gene>
    <name evidence="9" type="ORF">SH1V18_46550</name>
</gene>
<dbReference type="AlphaFoldDB" id="A0A9W6DH06"/>
<evidence type="ECO:0000256" key="6">
    <source>
        <dbReference type="ARBA" id="ARBA00022989"/>
    </source>
</evidence>
<dbReference type="GO" id="GO:0008324">
    <property type="term" value="F:monoatomic cation transmembrane transporter activity"/>
    <property type="evidence" value="ECO:0007669"/>
    <property type="project" value="InterPro"/>
</dbReference>
<dbReference type="Pfam" id="PF01899">
    <property type="entry name" value="MNHE"/>
    <property type="match status" value="1"/>
</dbReference>